<evidence type="ECO:0000256" key="4">
    <source>
        <dbReference type="ARBA" id="ARBA00022723"/>
    </source>
</evidence>
<dbReference type="InterPro" id="IPR006330">
    <property type="entry name" value="Ado/ade_deaminase"/>
</dbReference>
<feature type="chain" id="PRO_5020830631" description="adenosine deaminase" evidence="7">
    <location>
        <begin position="20"/>
        <end position="527"/>
    </location>
</feature>
<evidence type="ECO:0000256" key="2">
    <source>
        <dbReference type="ARBA" id="ARBA00006676"/>
    </source>
</evidence>
<dbReference type="PANTHER" id="PTHR11409:SF43">
    <property type="entry name" value="ADENOSINE DEAMINASE"/>
    <property type="match status" value="1"/>
</dbReference>
<comment type="similarity">
    <text evidence="2">Belongs to the metallo-dependent hydrolases superfamily. Adenosine and AMP deaminases family.</text>
</comment>
<dbReference type="GO" id="GO:0004000">
    <property type="term" value="F:adenosine deaminase activity"/>
    <property type="evidence" value="ECO:0007669"/>
    <property type="project" value="TreeGrafter"/>
</dbReference>
<name>A0A4Q1K0C2_9GAMM</name>
<evidence type="ECO:0000256" key="1">
    <source>
        <dbReference type="ARBA" id="ARBA00001947"/>
    </source>
</evidence>
<keyword evidence="10" id="KW-1185">Reference proteome</keyword>
<dbReference type="RefSeq" id="WP_129469778.1">
    <property type="nucleotide sequence ID" value="NZ_SAWZ01000001.1"/>
</dbReference>
<dbReference type="SUPFAM" id="SSF51556">
    <property type="entry name" value="Metallo-dependent hydrolases"/>
    <property type="match status" value="1"/>
</dbReference>
<dbReference type="PANTHER" id="PTHR11409">
    <property type="entry name" value="ADENOSINE DEAMINASE"/>
    <property type="match status" value="1"/>
</dbReference>
<protein>
    <recommendedName>
        <fullName evidence="3">adenosine deaminase</fullName>
        <ecNumber evidence="3">3.5.4.4</ecNumber>
    </recommendedName>
</protein>
<evidence type="ECO:0000256" key="7">
    <source>
        <dbReference type="SAM" id="SignalP"/>
    </source>
</evidence>
<evidence type="ECO:0000256" key="3">
    <source>
        <dbReference type="ARBA" id="ARBA00012784"/>
    </source>
</evidence>
<dbReference type="GO" id="GO:0005829">
    <property type="term" value="C:cytosol"/>
    <property type="evidence" value="ECO:0007669"/>
    <property type="project" value="TreeGrafter"/>
</dbReference>
<dbReference type="Pfam" id="PF00962">
    <property type="entry name" value="A_deaminase"/>
    <property type="match status" value="1"/>
</dbReference>
<evidence type="ECO:0000313" key="9">
    <source>
        <dbReference type="EMBL" id="RXR08887.1"/>
    </source>
</evidence>
<evidence type="ECO:0000256" key="5">
    <source>
        <dbReference type="ARBA" id="ARBA00022801"/>
    </source>
</evidence>
<evidence type="ECO:0000256" key="6">
    <source>
        <dbReference type="ARBA" id="ARBA00022833"/>
    </source>
</evidence>
<feature type="domain" description="Adenosine deaminase" evidence="8">
    <location>
        <begin position="159"/>
        <end position="450"/>
    </location>
</feature>
<dbReference type="InterPro" id="IPR001365">
    <property type="entry name" value="A_deaminase_dom"/>
</dbReference>
<accession>A0A4Q1K0C2</accession>
<evidence type="ECO:0000313" key="10">
    <source>
        <dbReference type="Proteomes" id="UP000289784"/>
    </source>
</evidence>
<dbReference type="EMBL" id="SAWZ01000001">
    <property type="protein sequence ID" value="RXR08887.1"/>
    <property type="molecule type" value="Genomic_DNA"/>
</dbReference>
<sequence>MCAYWLALALALHATAAAARPAADAPRQAQVAALMDQARTRTPQLRALLQAMPKGADLHNHLGGSIYAEDFLRWAAEDGLCVARSDDHAISAGPCDAERVPARGLAARDAALYAATVDALSMRNYQPGQGAASGHDQFFRTFARFDALNPRKAEQVAATLEQAARDRVSYVELMTNPTQSGVLAKLAAEQPWQGQDLQANLAPLEAQLPGLVAQARDEFAQLDAKVRTLLRCETAAASAACQVRYRYMPYVLRVLPPAAVFGQMLMGYALADADPRRVAGVNIVAPEDHPVALADYRLHMAMFRTLSQRYRQVPLALHAGELTLGLVPPEALRFHIREAVAAGARRIGHGVDIGYEDAPYALLQAMARDGVAVEINLSSNDGILGVKGADHPLHMYLQAGVPVVLSTDDEGVSRSDMTQEYLRAVQEQQLDYPTLKQIVRNGLTYAFIPGQSLWKGDGRTPVGSCAAALSRPLTDPDAACANLIQNSEKAQLQWQLERDLASFELETLALHAQDARARRGGSGSRSR</sequence>
<proteinExistence type="inferred from homology"/>
<reference evidence="9 10" key="1">
    <citation type="submission" date="2019-01" db="EMBL/GenBank/DDBJ databases">
        <title>Pseudoxanthomonas composti sp. nov., isolated from compost.</title>
        <authorList>
            <person name="Yang G."/>
        </authorList>
    </citation>
    <scope>NUCLEOTIDE SEQUENCE [LARGE SCALE GENOMIC DNA]</scope>
    <source>
        <strain evidence="9 10">GSS15</strain>
    </source>
</reference>
<dbReference type="AlphaFoldDB" id="A0A4Q1K0C2"/>
<gene>
    <name evidence="9" type="ORF">EPA99_02880</name>
</gene>
<dbReference type="GO" id="GO:0046872">
    <property type="term" value="F:metal ion binding"/>
    <property type="evidence" value="ECO:0007669"/>
    <property type="project" value="UniProtKB-KW"/>
</dbReference>
<keyword evidence="7" id="KW-0732">Signal</keyword>
<dbReference type="InterPro" id="IPR032466">
    <property type="entry name" value="Metal_Hydrolase"/>
</dbReference>
<comment type="caution">
    <text evidence="9">The sequence shown here is derived from an EMBL/GenBank/DDBJ whole genome shotgun (WGS) entry which is preliminary data.</text>
</comment>
<evidence type="ECO:0000259" key="8">
    <source>
        <dbReference type="Pfam" id="PF00962"/>
    </source>
</evidence>
<keyword evidence="4" id="KW-0479">Metal-binding</keyword>
<dbReference type="GO" id="GO:0006154">
    <property type="term" value="P:adenosine catabolic process"/>
    <property type="evidence" value="ECO:0007669"/>
    <property type="project" value="TreeGrafter"/>
</dbReference>
<feature type="signal peptide" evidence="7">
    <location>
        <begin position="1"/>
        <end position="19"/>
    </location>
</feature>
<dbReference type="GO" id="GO:0046103">
    <property type="term" value="P:inosine biosynthetic process"/>
    <property type="evidence" value="ECO:0007669"/>
    <property type="project" value="TreeGrafter"/>
</dbReference>
<dbReference type="Gene3D" id="3.20.20.140">
    <property type="entry name" value="Metal-dependent hydrolases"/>
    <property type="match status" value="1"/>
</dbReference>
<dbReference type="OrthoDB" id="105475at2"/>
<dbReference type="EC" id="3.5.4.4" evidence="3"/>
<organism evidence="9 10">
    <name type="scientific">Pseudoxanthomonas composti</name>
    <dbReference type="NCBI Taxonomy" id="2137479"/>
    <lineage>
        <taxon>Bacteria</taxon>
        <taxon>Pseudomonadati</taxon>
        <taxon>Pseudomonadota</taxon>
        <taxon>Gammaproteobacteria</taxon>
        <taxon>Lysobacterales</taxon>
        <taxon>Lysobacteraceae</taxon>
        <taxon>Pseudoxanthomonas</taxon>
    </lineage>
</organism>
<comment type="cofactor">
    <cofactor evidence="1">
        <name>Zn(2+)</name>
        <dbReference type="ChEBI" id="CHEBI:29105"/>
    </cofactor>
</comment>
<keyword evidence="5" id="KW-0378">Hydrolase</keyword>
<keyword evidence="6" id="KW-0862">Zinc</keyword>
<dbReference type="GO" id="GO:0043103">
    <property type="term" value="P:hypoxanthine salvage"/>
    <property type="evidence" value="ECO:0007669"/>
    <property type="project" value="TreeGrafter"/>
</dbReference>
<dbReference type="Proteomes" id="UP000289784">
    <property type="component" value="Unassembled WGS sequence"/>
</dbReference>